<evidence type="ECO:0000313" key="6">
    <source>
        <dbReference type="Proteomes" id="UP000242498"/>
    </source>
</evidence>
<evidence type="ECO:0000259" key="4">
    <source>
        <dbReference type="Pfam" id="PF01420"/>
    </source>
</evidence>
<evidence type="ECO:0000256" key="2">
    <source>
        <dbReference type="ARBA" id="ARBA00022747"/>
    </source>
</evidence>
<dbReference type="Proteomes" id="UP000242498">
    <property type="component" value="Chromosome I"/>
</dbReference>
<dbReference type="InterPro" id="IPR000055">
    <property type="entry name" value="Restrct_endonuc_typeI_TRD"/>
</dbReference>
<dbReference type="GO" id="GO:0009307">
    <property type="term" value="P:DNA restriction-modification system"/>
    <property type="evidence" value="ECO:0007669"/>
    <property type="project" value="UniProtKB-KW"/>
</dbReference>
<dbReference type="PANTHER" id="PTHR43140">
    <property type="entry name" value="TYPE-1 RESTRICTION ENZYME ECOKI SPECIFICITY PROTEIN"/>
    <property type="match status" value="1"/>
</dbReference>
<gene>
    <name evidence="5" type="ORF">SAMN06296273_2083</name>
</gene>
<keyword evidence="3" id="KW-0238">DNA-binding</keyword>
<feature type="domain" description="Type I restriction modification DNA specificity" evidence="4">
    <location>
        <begin position="2"/>
        <end position="174"/>
    </location>
</feature>
<dbReference type="GO" id="GO:0003677">
    <property type="term" value="F:DNA binding"/>
    <property type="evidence" value="ECO:0007669"/>
    <property type="project" value="UniProtKB-KW"/>
</dbReference>
<dbReference type="Pfam" id="PF01420">
    <property type="entry name" value="Methylase_S"/>
    <property type="match status" value="2"/>
</dbReference>
<dbReference type="InterPro" id="IPR044946">
    <property type="entry name" value="Restrct_endonuc_typeI_TRD_sf"/>
</dbReference>
<feature type="domain" description="Type I restriction modification DNA specificity" evidence="4">
    <location>
        <begin position="202"/>
        <end position="363"/>
    </location>
</feature>
<organism evidence="5 6">
    <name type="scientific">Nitrosomonas ureae</name>
    <dbReference type="NCBI Taxonomy" id="44577"/>
    <lineage>
        <taxon>Bacteria</taxon>
        <taxon>Pseudomonadati</taxon>
        <taxon>Pseudomonadota</taxon>
        <taxon>Betaproteobacteria</taxon>
        <taxon>Nitrosomonadales</taxon>
        <taxon>Nitrosomonadaceae</taxon>
        <taxon>Nitrosomonas</taxon>
    </lineage>
</organism>
<reference evidence="5 6" key="1">
    <citation type="submission" date="2017-08" db="EMBL/GenBank/DDBJ databases">
        <authorList>
            <person name="de Groot N.N."/>
        </authorList>
    </citation>
    <scope>NUCLEOTIDE SEQUENCE [LARGE SCALE GENOMIC DNA]</scope>
    <source>
        <strain evidence="5 6">Nm15</strain>
    </source>
</reference>
<dbReference type="OrthoDB" id="9816225at2"/>
<dbReference type="AlphaFoldDB" id="A0A285C0J0"/>
<dbReference type="Gene3D" id="3.90.220.20">
    <property type="entry name" value="DNA methylase specificity domains"/>
    <property type="match status" value="3"/>
</dbReference>
<protein>
    <submittedName>
        <fullName evidence="5">Type I restriction enzyme, S subunit</fullName>
    </submittedName>
</protein>
<sequence length="394" mass="45148">MTWRKVFLGDLFKVGSSKRVLKSQWTNEGIPFYRGREITRLATDGFVDNELFITEDHYAELAEKYGVPNAGDIVITAIGTIGNSHVVREYDKFYFKDASVLWLKRASNVSSEFINIWLKSPLFIDQLDRGNGATVDTLTIQKLQSVQLNLPPLPEQQRIVAILDEAFSAIAKAKANAEQNLKNTQELFESYLQSIFENKGVGWKEEKLREVIEYDKSQKVHNGLPYVGLEHIESNSGRFLGNLEPQAVKSSTFYFSNKHVLYGRLRPYLNKVLIPNFEGHCSTEIFPIKVSDKILREFLFYWLITRNTVKNIDATWTGARMPRANMNQVLTFDFAFPSKVEQQNIIEKLDILSSETKKLETIYQQKINDLEELKKSILQKAFGGELKTDKDIAA</sequence>
<dbReference type="PANTHER" id="PTHR43140:SF1">
    <property type="entry name" value="TYPE I RESTRICTION ENZYME ECOKI SPECIFICITY SUBUNIT"/>
    <property type="match status" value="1"/>
</dbReference>
<dbReference type="REBASE" id="216935">
    <property type="entry name" value="S.NurNm15ORF2084P"/>
</dbReference>
<dbReference type="SUPFAM" id="SSF116734">
    <property type="entry name" value="DNA methylase specificity domain"/>
    <property type="match status" value="2"/>
</dbReference>
<evidence type="ECO:0000313" key="5">
    <source>
        <dbReference type="EMBL" id="SNX60618.1"/>
    </source>
</evidence>
<evidence type="ECO:0000256" key="1">
    <source>
        <dbReference type="ARBA" id="ARBA00010923"/>
    </source>
</evidence>
<proteinExistence type="inferred from homology"/>
<dbReference type="RefSeq" id="WP_096293234.1">
    <property type="nucleotide sequence ID" value="NZ_LT907782.1"/>
</dbReference>
<dbReference type="InterPro" id="IPR051212">
    <property type="entry name" value="Type-I_RE_S_subunit"/>
</dbReference>
<keyword evidence="2" id="KW-0680">Restriction system</keyword>
<evidence type="ECO:0000256" key="3">
    <source>
        <dbReference type="ARBA" id="ARBA00023125"/>
    </source>
</evidence>
<accession>A0A285C0J0</accession>
<dbReference type="EMBL" id="LT907782">
    <property type="protein sequence ID" value="SNX60618.1"/>
    <property type="molecule type" value="Genomic_DNA"/>
</dbReference>
<comment type="similarity">
    <text evidence="1">Belongs to the type-I restriction system S methylase family.</text>
</comment>
<name>A0A285C0J0_9PROT</name>